<evidence type="ECO:0000313" key="2">
    <source>
        <dbReference type="EMBL" id="MDH4625321.1"/>
    </source>
</evidence>
<dbReference type="GO" id="GO:0005524">
    <property type="term" value="F:ATP binding"/>
    <property type="evidence" value="ECO:0007669"/>
    <property type="project" value="UniProtKB-KW"/>
</dbReference>
<dbReference type="GO" id="GO:0003677">
    <property type="term" value="F:DNA binding"/>
    <property type="evidence" value="ECO:0007669"/>
    <property type="project" value="UniProtKB-KW"/>
</dbReference>
<dbReference type="InterPro" id="IPR007409">
    <property type="entry name" value="Restrct_endonuc_type1_HsdR_N"/>
</dbReference>
<gene>
    <name evidence="2" type="ORF">JW322_27010</name>
</gene>
<dbReference type="SUPFAM" id="SSF52540">
    <property type="entry name" value="P-loop containing nucleoside triphosphate hydrolases"/>
    <property type="match status" value="2"/>
</dbReference>
<reference evidence="2" key="1">
    <citation type="submission" date="2021-02" db="EMBL/GenBank/DDBJ databases">
        <title>Genome analysis of blister spot of apple pathogen from New York area.</title>
        <authorList>
            <person name="Kandel P."/>
            <person name="Hockett K.L."/>
            <person name="Santander R."/>
            <person name="Acimovic S."/>
        </authorList>
    </citation>
    <scope>NUCLEOTIDE SEQUENCE</scope>
    <source>
        <strain evidence="2">PSP1</strain>
    </source>
</reference>
<dbReference type="Gene3D" id="3.90.1570.50">
    <property type="match status" value="1"/>
</dbReference>
<protein>
    <recommendedName>
        <fullName evidence="1">S1 motif domain-containing protein</fullName>
    </recommendedName>
</protein>
<accession>A0A0P9XP32</accession>
<organism evidence="2 3">
    <name type="scientific">Pseudomonas syringae pv. papulans</name>
    <dbReference type="NCBI Taxonomy" id="83963"/>
    <lineage>
        <taxon>Bacteria</taxon>
        <taxon>Pseudomonadati</taxon>
        <taxon>Pseudomonadota</taxon>
        <taxon>Gammaproteobacteria</taxon>
        <taxon>Pseudomonadales</taxon>
        <taxon>Pseudomonadaceae</taxon>
        <taxon>Pseudomonas</taxon>
        <taxon>Pseudomonas syringae</taxon>
    </lineage>
</organism>
<dbReference type="InterPro" id="IPR012340">
    <property type="entry name" value="NA-bd_OB-fold"/>
</dbReference>
<dbReference type="InterPro" id="IPR027417">
    <property type="entry name" value="P-loop_NTPase"/>
</dbReference>
<evidence type="ECO:0000259" key="1">
    <source>
        <dbReference type="PROSITE" id="PS50126"/>
    </source>
</evidence>
<dbReference type="SMART" id="SM00316">
    <property type="entry name" value="S1"/>
    <property type="match status" value="1"/>
</dbReference>
<dbReference type="InterPro" id="IPR003029">
    <property type="entry name" value="S1_domain"/>
</dbReference>
<evidence type="ECO:0000313" key="3">
    <source>
        <dbReference type="Proteomes" id="UP001162155"/>
    </source>
</evidence>
<feature type="domain" description="S1 motif" evidence="1">
    <location>
        <begin position="821"/>
        <end position="887"/>
    </location>
</feature>
<dbReference type="AlphaFoldDB" id="A0A0P9XP32"/>
<proteinExistence type="predicted"/>
<comment type="caution">
    <text evidence="2">The sequence shown here is derived from an EMBL/GenBank/DDBJ whole genome shotgun (WGS) entry which is preliminary data.</text>
</comment>
<dbReference type="Pfam" id="PF04313">
    <property type="entry name" value="HSDR_N"/>
    <property type="match status" value="1"/>
</dbReference>
<dbReference type="GO" id="GO:0009307">
    <property type="term" value="P:DNA restriction-modification system"/>
    <property type="evidence" value="ECO:0007669"/>
    <property type="project" value="UniProtKB-KW"/>
</dbReference>
<sequence>MTAQFELPAEGAIITESDVEQKVIYPLLVSTGEVGLKFQSGEIITKGDIRKLSIDKLAKKKIYYPDYMVVIGGFPLLVIEAKKPEDMDLEEAFREARLYANELNAYFPSGVNPVRKVIATNGIVLLAGSSDSLSPQIVMNVSELVASSQKYNDLASSFSRKNLESLVGKFDQELDPGYLSKPRRLVGGRAVQDEEIGHNSFGANIASDLGYIFNPATIEDRIFIAKHGYIPSKRRERFIEPIDRLIRAAKPPSEINATTIEDTSAPKELVSVLAQQSKTLERKVILLVGSVGSGKTTFIDYLKEVALPEEVVERTAWIRINMNEPPISADEIYNWLRQEIIQGCKTNTPQYDFDTLDGIKKIYSVELNRFDKVYKPLLEGTPEYNLKLGEKIEALEADLHLSALAYTRFCATERGRLLIIVLDNCDKRTLDEQLLMFQAAQWLQKEFRSLVILPLREETYDNHRYHPPLDTALKDLVFRIEPPLFQSVLAKRVQLALRALDGNGGQNMLTYELPNGYTVEYSKNDTSYYLTCILKSIFENDKYVRRIIVGLSARNIRRALEIFLEFCTSGHIAEDEIFKIRQSQGMHTLPLHIVSRVLLRMNRRYYDGDHSHIKNLLTTLSFGKKGNYFSRLMILRWLKQKFHNIGPSGVQGYFPVTELKAELIPLSIDSDVVIRDLEFLLAGHCVVSEDFTISEISDDNLIKLVPAGFVHLDLLTNVSYIAALAEDTLYTDEKTARQIAERIKSLDEQYNQRTAYQNAIDFYNYISAQLESLVANTSCYLENSSLASLASVSEMEPSLRMFKKNVLPPIWQEAEIQYIPGKQYTCEVVRYARNGLIVKMSLGMTVYVHPNQLPKDYLAKSYKHGDQLEFLVNSIDVFNQKIRLDSVITPLQNTPTKGRDCN</sequence>
<dbReference type="SUPFAM" id="SSF50249">
    <property type="entry name" value="Nucleic acid-binding proteins"/>
    <property type="match status" value="1"/>
</dbReference>
<dbReference type="RefSeq" id="WP_057456590.1">
    <property type="nucleotide sequence ID" value="NZ_JAFFRY010000058.1"/>
</dbReference>
<dbReference type="GO" id="GO:0009035">
    <property type="term" value="F:type I site-specific deoxyribonuclease activity"/>
    <property type="evidence" value="ECO:0007669"/>
    <property type="project" value="UniProtKB-EC"/>
</dbReference>
<dbReference type="PROSITE" id="PS50126">
    <property type="entry name" value="S1"/>
    <property type="match status" value="1"/>
</dbReference>
<dbReference type="Gene3D" id="2.40.50.140">
    <property type="entry name" value="Nucleic acid-binding proteins"/>
    <property type="match status" value="1"/>
</dbReference>
<dbReference type="Proteomes" id="UP001162155">
    <property type="component" value="Unassembled WGS sequence"/>
</dbReference>
<dbReference type="Gene3D" id="3.40.50.300">
    <property type="entry name" value="P-loop containing nucleotide triphosphate hydrolases"/>
    <property type="match status" value="1"/>
</dbReference>
<name>A0A0P9XP32_PSESX</name>
<dbReference type="EMBL" id="JAFFRZ010000001">
    <property type="protein sequence ID" value="MDH4625321.1"/>
    <property type="molecule type" value="Genomic_DNA"/>
</dbReference>